<evidence type="ECO:0008006" key="3">
    <source>
        <dbReference type="Google" id="ProtNLM"/>
    </source>
</evidence>
<reference evidence="1 2" key="1">
    <citation type="submission" date="2019-12" db="EMBL/GenBank/DDBJ databases">
        <title>Sequence classification of anaerobic respiratory reductive dehalogenases: First we see many, then we see few.</title>
        <authorList>
            <person name="Molenda O."/>
            <person name="Puentes Jacome L.A."/>
            <person name="Cao X."/>
            <person name="Nesbo C.L."/>
            <person name="Tang S."/>
            <person name="Morson N."/>
            <person name="Patron J."/>
            <person name="Lomheim L."/>
            <person name="Wishart D.S."/>
            <person name="Edwards E.A."/>
        </authorList>
    </citation>
    <scope>NUCLEOTIDE SEQUENCE [LARGE SCALE GENOMIC DNA]</scope>
    <source>
        <strain evidence="1 2">12DCA</strain>
    </source>
</reference>
<dbReference type="SUPFAM" id="SSF52777">
    <property type="entry name" value="CoA-dependent acyltransferases"/>
    <property type="match status" value="1"/>
</dbReference>
<dbReference type="RefSeq" id="WP_019226793.1">
    <property type="nucleotide sequence ID" value="NZ_CP046996.1"/>
</dbReference>
<dbReference type="Proteomes" id="UP000430508">
    <property type="component" value="Chromosome"/>
</dbReference>
<accession>A0A857DL41</accession>
<evidence type="ECO:0000313" key="1">
    <source>
        <dbReference type="EMBL" id="QHA01441.1"/>
    </source>
</evidence>
<gene>
    <name evidence="1" type="ORF">GQ588_12725</name>
</gene>
<protein>
    <recommendedName>
        <fullName evidence="3">Alcohol acetyltransferase</fullName>
    </recommendedName>
</protein>
<dbReference type="AlphaFoldDB" id="A0A857DL41"/>
<organism evidence="1 2">
    <name type="scientific">Dehalobacter restrictus</name>
    <dbReference type="NCBI Taxonomy" id="55583"/>
    <lineage>
        <taxon>Bacteria</taxon>
        <taxon>Bacillati</taxon>
        <taxon>Bacillota</taxon>
        <taxon>Clostridia</taxon>
        <taxon>Eubacteriales</taxon>
        <taxon>Desulfitobacteriaceae</taxon>
        <taxon>Dehalobacter</taxon>
    </lineage>
</organism>
<evidence type="ECO:0000313" key="2">
    <source>
        <dbReference type="Proteomes" id="UP000430508"/>
    </source>
</evidence>
<dbReference type="EMBL" id="CP046996">
    <property type="protein sequence ID" value="QHA01441.1"/>
    <property type="molecule type" value="Genomic_DNA"/>
</dbReference>
<sequence length="427" mass="49687">MRQRKSVEWTRLDNASKIFPATCSNKDTKVFRLACELYNAVDPEMLQEALNITMDYFPFYKSVLRKGVFWYYFQTSDLHPVVERESDPVCAPIYLDDRKNLLFRVSYYHNRINLEIFHALSDGTGALWFMKTLVYHYIRLRHKEAFADQIPEFKPNASISEKMDDSFGRYFEGRDLDILKLMDNPNKAKTARTYRIRGTRLDENKVKVIEGSMSAKEALGLAHKYNATLTVFIAALFIYALHKERPVRTKNDPVVLSVPINLRNFFQSETTRNFFSTMNIGYPFGQESPDFQDVIRGVSEDFRKELTAESLNQRLNQLMSIEKNLLTRIIPLPFKDYSLRLASKIADRGITAAITNIGQILLPEEFKRYIRQFSLCSSARMPHISICSYNDRLAVSFSSPFRETEIQRTFFEFLSENGIDIEITCNL</sequence>
<proteinExistence type="predicted"/>
<name>A0A857DL41_9FIRM</name>